<dbReference type="STRING" id="656024.FsymDg_2869"/>
<organism evidence="1 2">
    <name type="scientific">Candidatus Protofrankia datiscae</name>
    <dbReference type="NCBI Taxonomy" id="2716812"/>
    <lineage>
        <taxon>Bacteria</taxon>
        <taxon>Bacillati</taxon>
        <taxon>Actinomycetota</taxon>
        <taxon>Actinomycetes</taxon>
        <taxon>Frankiales</taxon>
        <taxon>Frankiaceae</taxon>
        <taxon>Protofrankia</taxon>
    </lineage>
</organism>
<gene>
    <name evidence="1" type="ordered locus">FsymDg_2869</name>
</gene>
<keyword evidence="2" id="KW-1185">Reference proteome</keyword>
<name>F8B634_9ACTN</name>
<dbReference type="KEGG" id="fsy:FsymDg_2869"/>
<dbReference type="AlphaFoldDB" id="F8B634"/>
<evidence type="ECO:0000313" key="1">
    <source>
        <dbReference type="EMBL" id="AEH10198.1"/>
    </source>
</evidence>
<accession>F8B634</accession>
<dbReference type="HOGENOM" id="CLU_2972846_0_0_11"/>
<dbReference type="EMBL" id="CP002801">
    <property type="protein sequence ID" value="AEH10198.1"/>
    <property type="molecule type" value="Genomic_DNA"/>
</dbReference>
<dbReference type="Proteomes" id="UP000001549">
    <property type="component" value="Chromosome"/>
</dbReference>
<sequence>MTLPVVAPAVEFGITHFGYAFGEDQSVEETATVYGALRSRLEGVSGHQLCVTTWGDGT</sequence>
<proteinExistence type="predicted"/>
<protein>
    <submittedName>
        <fullName evidence="1">Uncharacterized protein</fullName>
    </submittedName>
</protein>
<reference evidence="1 2" key="1">
    <citation type="submission" date="2011-05" db="EMBL/GenBank/DDBJ databases">
        <title>Complete sequence of chromosome of Frankia symbiont of Datisca glomerata.</title>
        <authorList>
            <consortium name="US DOE Joint Genome Institute"/>
            <person name="Lucas S."/>
            <person name="Han J."/>
            <person name="Lapidus A."/>
            <person name="Cheng J.-F."/>
            <person name="Goodwin L."/>
            <person name="Pitluck S."/>
            <person name="Peters L."/>
            <person name="Mikhailova N."/>
            <person name="Chertkov O."/>
            <person name="Teshima H."/>
            <person name="Han C."/>
            <person name="Tapia R."/>
            <person name="Land M."/>
            <person name="Hauser L."/>
            <person name="Kyrpides N."/>
            <person name="Ivanova N."/>
            <person name="Pagani I."/>
            <person name="Berry A."/>
            <person name="Pawlowski K."/>
            <person name="Persson T."/>
            <person name="Vanden Heuvel B."/>
            <person name="Benson D."/>
            <person name="Woyke T."/>
        </authorList>
    </citation>
    <scope>NUCLEOTIDE SEQUENCE [LARGE SCALE GENOMIC DNA]</scope>
    <source>
        <strain evidence="2">4085684</strain>
    </source>
</reference>
<dbReference type="RefSeq" id="WP_013874101.1">
    <property type="nucleotide sequence ID" value="NC_015656.1"/>
</dbReference>
<evidence type="ECO:0000313" key="2">
    <source>
        <dbReference type="Proteomes" id="UP000001549"/>
    </source>
</evidence>